<keyword evidence="6 8" id="KW-0234">DNA repair</keyword>
<dbReference type="InterPro" id="IPR000305">
    <property type="entry name" value="GIY-YIG_endonuc"/>
</dbReference>
<evidence type="ECO:0000256" key="4">
    <source>
        <dbReference type="ARBA" id="ARBA00022801"/>
    </source>
</evidence>
<keyword evidence="3 8" id="KW-0227">DNA damage</keyword>
<comment type="subunit">
    <text evidence="8">Forms a heterodimer with SLX4.</text>
</comment>
<feature type="compositionally biased region" description="Polar residues" evidence="9">
    <location>
        <begin position="176"/>
        <end position="193"/>
    </location>
</feature>
<evidence type="ECO:0000256" key="9">
    <source>
        <dbReference type="SAM" id="MobiDB-lite"/>
    </source>
</evidence>
<dbReference type="EMBL" id="JBBJBU010000001">
    <property type="protein sequence ID" value="KAK7208180.1"/>
    <property type="molecule type" value="Genomic_DNA"/>
</dbReference>
<evidence type="ECO:0000256" key="5">
    <source>
        <dbReference type="ARBA" id="ARBA00023172"/>
    </source>
</evidence>
<dbReference type="Gene3D" id="3.40.1440.10">
    <property type="entry name" value="GIY-YIG endonuclease"/>
    <property type="match status" value="1"/>
</dbReference>
<dbReference type="PANTHER" id="PTHR20208:SF10">
    <property type="entry name" value="STRUCTURE-SPECIFIC ENDONUCLEASE SUBUNIT SLX1"/>
    <property type="match status" value="1"/>
</dbReference>
<dbReference type="Pfam" id="PF01541">
    <property type="entry name" value="GIY-YIG"/>
    <property type="match status" value="1"/>
</dbReference>
<keyword evidence="7 8" id="KW-0539">Nucleus</keyword>
<gene>
    <name evidence="11" type="ORF">BZA70DRAFT_39270</name>
</gene>
<keyword evidence="4 8" id="KW-0378">Hydrolase</keyword>
<dbReference type="InterPro" id="IPR027520">
    <property type="entry name" value="Slx1"/>
</dbReference>
<keyword evidence="5 8" id="KW-0233">DNA recombination</keyword>
<name>A0ABR1FEC7_9ASCO</name>
<evidence type="ECO:0000256" key="2">
    <source>
        <dbReference type="ARBA" id="ARBA00022759"/>
    </source>
</evidence>
<comment type="cofactor">
    <cofactor evidence="8">
        <name>a divalent metal cation</name>
        <dbReference type="ChEBI" id="CHEBI:60240"/>
    </cofactor>
</comment>
<dbReference type="InterPro" id="IPR050381">
    <property type="entry name" value="SLX1_endonuclease"/>
</dbReference>
<evidence type="ECO:0000256" key="7">
    <source>
        <dbReference type="ARBA" id="ARBA00023242"/>
    </source>
</evidence>
<feature type="region of interest" description="Disordered" evidence="9">
    <location>
        <begin position="313"/>
        <end position="334"/>
    </location>
</feature>
<dbReference type="PANTHER" id="PTHR20208">
    <property type="entry name" value="STRUCTURE-SPECIFIC ENDONUCLEASE SUBUNIT SLX1"/>
    <property type="match status" value="1"/>
</dbReference>
<dbReference type="GeneID" id="90040593"/>
<comment type="caution">
    <text evidence="11">The sequence shown here is derived from an EMBL/GenBank/DDBJ whole genome shotgun (WGS) entry which is preliminary data.</text>
</comment>
<protein>
    <recommendedName>
        <fullName evidence="10">GIY-YIG domain-containing protein</fullName>
    </recommendedName>
</protein>
<evidence type="ECO:0000256" key="6">
    <source>
        <dbReference type="ARBA" id="ARBA00023204"/>
    </source>
</evidence>
<sequence length="427" mass="46752">MVKHRYPQFYCCYLLQSSKKINSFYIGSTPLPLRRLRQHNGEIANGAYKTKRGDKRPWEMICIVSGFPSKISALQFEHAWQHPHRTRHISSDARLSKNRQIGRLPKILGNLRLLLSSRSLCRWPLKFHIFNEDVRKTWYANRHKLSEIPEHVLVSVELRTAEGIAKDAAARKNDESSATDQASQIPVSQSQRTNVHEGDGLGGVRGLRISNEIYNPYFDASTKTSHPSLCGICSEPIPETTDPSNHLQYLVCSSTSCLQTYHTTCLAEAFLTASPSAGDESHVLPTSGKCASCDSVLNWGLLMRNAYWRADGQNVGRGGAGRVDEDDEDGLGDGIDLGLDDAEIFASSESETELEAATAKKTKTKAKSSRAKSAKTTKTKRSKKASKNSAPTPAGAETLSSNSLPVALISSDADLSSDLDDSDAVSG</sequence>
<keyword evidence="1 8" id="KW-0540">Nuclease</keyword>
<feature type="compositionally biased region" description="Basic residues" evidence="9">
    <location>
        <begin position="360"/>
        <end position="386"/>
    </location>
</feature>
<feature type="region of interest" description="Disordered" evidence="9">
    <location>
        <begin position="348"/>
        <end position="404"/>
    </location>
</feature>
<dbReference type="InterPro" id="IPR013083">
    <property type="entry name" value="Znf_RING/FYVE/PHD"/>
</dbReference>
<dbReference type="Pfam" id="PF21202">
    <property type="entry name" value="SLX1_C"/>
    <property type="match status" value="1"/>
</dbReference>
<keyword evidence="12" id="KW-1185">Reference proteome</keyword>
<evidence type="ECO:0000256" key="8">
    <source>
        <dbReference type="HAMAP-Rule" id="MF_03100"/>
    </source>
</evidence>
<dbReference type="Gene3D" id="3.30.40.10">
    <property type="entry name" value="Zinc/RING finger domain, C3HC4 (zinc finger)"/>
    <property type="match status" value="1"/>
</dbReference>
<dbReference type="HAMAP" id="MF_03100">
    <property type="entry name" value="Endonuc_su_Slx1"/>
    <property type="match status" value="1"/>
</dbReference>
<keyword evidence="2 8" id="KW-0255">Endonuclease</keyword>
<evidence type="ECO:0000259" key="10">
    <source>
        <dbReference type="PROSITE" id="PS50164"/>
    </source>
</evidence>
<dbReference type="Proteomes" id="UP001498771">
    <property type="component" value="Unassembled WGS sequence"/>
</dbReference>
<feature type="domain" description="GIY-YIG" evidence="10">
    <location>
        <begin position="8"/>
        <end position="90"/>
    </location>
</feature>
<evidence type="ECO:0000313" key="11">
    <source>
        <dbReference type="EMBL" id="KAK7208180.1"/>
    </source>
</evidence>
<evidence type="ECO:0000313" key="12">
    <source>
        <dbReference type="Proteomes" id="UP001498771"/>
    </source>
</evidence>
<comment type="function">
    <text evidence="8">Catalytic subunit of the SLX1-SLX4 structure-specific endonuclease that resolves DNA secondary structures generated during DNA repair and recombination. Has endonuclease activity towards branched DNA substrates, introducing single-strand cuts in duplex DNA close to junctions with ss-DNA.</text>
</comment>
<dbReference type="InterPro" id="IPR035901">
    <property type="entry name" value="GIY-YIG_endonuc_sf"/>
</dbReference>
<evidence type="ECO:0000256" key="3">
    <source>
        <dbReference type="ARBA" id="ARBA00022763"/>
    </source>
</evidence>
<feature type="region of interest" description="Disordered" evidence="9">
    <location>
        <begin position="168"/>
        <end position="201"/>
    </location>
</feature>
<comment type="similarity">
    <text evidence="8">Belongs to the SLX1 family.</text>
</comment>
<organism evidence="11 12">
    <name type="scientific">Myxozyma melibiosi</name>
    <dbReference type="NCBI Taxonomy" id="54550"/>
    <lineage>
        <taxon>Eukaryota</taxon>
        <taxon>Fungi</taxon>
        <taxon>Dikarya</taxon>
        <taxon>Ascomycota</taxon>
        <taxon>Saccharomycotina</taxon>
        <taxon>Lipomycetes</taxon>
        <taxon>Lipomycetales</taxon>
        <taxon>Lipomycetaceae</taxon>
        <taxon>Myxozyma</taxon>
    </lineage>
</organism>
<dbReference type="CDD" id="cd10455">
    <property type="entry name" value="GIY-YIG_SLX1"/>
    <property type="match status" value="1"/>
</dbReference>
<dbReference type="PROSITE" id="PS50164">
    <property type="entry name" value="GIY_YIG"/>
    <property type="match status" value="1"/>
</dbReference>
<comment type="subcellular location">
    <subcellularLocation>
        <location evidence="8">Nucleus</location>
    </subcellularLocation>
</comment>
<evidence type="ECO:0000256" key="1">
    <source>
        <dbReference type="ARBA" id="ARBA00022722"/>
    </source>
</evidence>
<proteinExistence type="inferred from homology"/>
<dbReference type="InterPro" id="IPR048749">
    <property type="entry name" value="SLX1_C"/>
</dbReference>
<reference evidence="11 12" key="1">
    <citation type="submission" date="2024-03" db="EMBL/GenBank/DDBJ databases">
        <title>Genome-scale model development and genomic sequencing of the oleaginous clade Lipomyces.</title>
        <authorList>
            <consortium name="Lawrence Berkeley National Laboratory"/>
            <person name="Czajka J.J."/>
            <person name="Han Y."/>
            <person name="Kim J."/>
            <person name="Mondo S.J."/>
            <person name="Hofstad B.A."/>
            <person name="Robles A."/>
            <person name="Haridas S."/>
            <person name="Riley R."/>
            <person name="LaButti K."/>
            <person name="Pangilinan J."/>
            <person name="Andreopoulos W."/>
            <person name="Lipzen A."/>
            <person name="Yan J."/>
            <person name="Wang M."/>
            <person name="Ng V."/>
            <person name="Grigoriev I.V."/>
            <person name="Spatafora J.W."/>
            <person name="Magnuson J.K."/>
            <person name="Baker S.E."/>
            <person name="Pomraning K.R."/>
        </authorList>
    </citation>
    <scope>NUCLEOTIDE SEQUENCE [LARGE SCALE GENOMIC DNA]</scope>
    <source>
        <strain evidence="11 12">Phaff 52-87</strain>
    </source>
</reference>
<accession>A0ABR1FEC7</accession>
<comment type="caution">
    <text evidence="8">Lacks conserved residue(s) required for the propagation of feature annotation.</text>
</comment>
<dbReference type="RefSeq" id="XP_064771213.1">
    <property type="nucleotide sequence ID" value="XM_064915081.1"/>
</dbReference>